<dbReference type="Ensembl" id="ENSECRT00000012325.1">
    <property type="protein sequence ID" value="ENSECRP00000012127.1"/>
    <property type="gene ID" value="ENSECRG00000008079.1"/>
</dbReference>
<evidence type="ECO:0000256" key="6">
    <source>
        <dbReference type="SAM" id="Phobius"/>
    </source>
</evidence>
<dbReference type="InterPro" id="IPR036259">
    <property type="entry name" value="MFS_trans_sf"/>
</dbReference>
<dbReference type="PANTHER" id="PTHR16172:SF41">
    <property type="entry name" value="MAJOR FACILITATOR SUPERFAMILY DOMAIN-CONTAINING PROTEIN 6-LIKE"/>
    <property type="match status" value="1"/>
</dbReference>
<reference evidence="8" key="3">
    <citation type="submission" date="2025-09" db="UniProtKB">
        <authorList>
            <consortium name="Ensembl"/>
        </authorList>
    </citation>
    <scope>IDENTIFICATION</scope>
</reference>
<accession>A0A8C4S637</accession>
<dbReference type="SUPFAM" id="SSF103473">
    <property type="entry name" value="MFS general substrate transporter"/>
    <property type="match status" value="1"/>
</dbReference>
<feature type="transmembrane region" description="Helical" evidence="6">
    <location>
        <begin position="502"/>
        <end position="523"/>
    </location>
</feature>
<comment type="subcellular location">
    <subcellularLocation>
        <location evidence="1">Membrane</location>
        <topology evidence="1">Multi-pass membrane protein</topology>
    </subcellularLocation>
</comment>
<dbReference type="InterPro" id="IPR024989">
    <property type="entry name" value="MFS_assoc_dom"/>
</dbReference>
<feature type="transmembrane region" description="Helical" evidence="6">
    <location>
        <begin position="297"/>
        <end position="319"/>
    </location>
</feature>
<proteinExistence type="inferred from homology"/>
<feature type="transmembrane region" description="Helical" evidence="6">
    <location>
        <begin position="265"/>
        <end position="285"/>
    </location>
</feature>
<keyword evidence="4 6" id="KW-1133">Transmembrane helix</keyword>
<evidence type="ECO:0000256" key="5">
    <source>
        <dbReference type="ARBA" id="ARBA00023136"/>
    </source>
</evidence>
<feature type="transmembrane region" description="Helical" evidence="6">
    <location>
        <begin position="80"/>
        <end position="99"/>
    </location>
</feature>
<dbReference type="PANTHER" id="PTHR16172">
    <property type="entry name" value="MAJOR FACILITATOR SUPERFAMILY DOMAIN-CONTAINING PROTEIN 6-LIKE"/>
    <property type="match status" value="1"/>
</dbReference>
<comment type="similarity">
    <text evidence="2">Belongs to the major facilitator superfamily. MFSD6 family.</text>
</comment>
<dbReference type="GeneTree" id="ENSGT00530000063599"/>
<dbReference type="GO" id="GO:0016020">
    <property type="term" value="C:membrane"/>
    <property type="evidence" value="ECO:0007669"/>
    <property type="project" value="UniProtKB-SubCell"/>
</dbReference>
<evidence type="ECO:0000313" key="8">
    <source>
        <dbReference type="Ensembl" id="ENSECRP00000012127.1"/>
    </source>
</evidence>
<dbReference type="InterPro" id="IPR051717">
    <property type="entry name" value="MFS_MFSD6"/>
</dbReference>
<organism evidence="8 9">
    <name type="scientific">Erpetoichthys calabaricus</name>
    <name type="common">Rope fish</name>
    <name type="synonym">Calamoichthys calabaricus</name>
    <dbReference type="NCBI Taxonomy" id="27687"/>
    <lineage>
        <taxon>Eukaryota</taxon>
        <taxon>Metazoa</taxon>
        <taxon>Chordata</taxon>
        <taxon>Craniata</taxon>
        <taxon>Vertebrata</taxon>
        <taxon>Euteleostomi</taxon>
        <taxon>Actinopterygii</taxon>
        <taxon>Polypteriformes</taxon>
        <taxon>Polypteridae</taxon>
        <taxon>Erpetoichthys</taxon>
    </lineage>
</organism>
<evidence type="ECO:0000256" key="3">
    <source>
        <dbReference type="ARBA" id="ARBA00022692"/>
    </source>
</evidence>
<feature type="domain" description="Major facilitator superfamily associated" evidence="7">
    <location>
        <begin position="15"/>
        <end position="503"/>
    </location>
</feature>
<feature type="transmembrane region" description="Helical" evidence="6">
    <location>
        <begin position="222"/>
        <end position="244"/>
    </location>
</feature>
<reference evidence="8" key="1">
    <citation type="submission" date="2021-06" db="EMBL/GenBank/DDBJ databases">
        <authorList>
            <consortium name="Wellcome Sanger Institute Data Sharing"/>
        </authorList>
    </citation>
    <scope>NUCLEOTIDE SEQUENCE [LARGE SCALE GENOMIC DNA]</scope>
</reference>
<keyword evidence="3 6" id="KW-0812">Transmembrane</keyword>
<reference evidence="8" key="2">
    <citation type="submission" date="2025-08" db="UniProtKB">
        <authorList>
            <consortium name="Ensembl"/>
        </authorList>
    </citation>
    <scope>IDENTIFICATION</scope>
</reference>
<sequence length="584" mass="66475">MVKLFCYEKEGCALVALRGFLFCFSAARSLLFAFLPIYLYSWRITPFQLGCLFGAKQLTSMILLPPLMNLIGKIKHRASLVFLLGLFAFSGVSIFVCIADPYQGDNSLYCGESSFLKPTNQISTRKPKWLWKKDRKRTSADNQNIPLPSRHKPIITSNPFGFGIQEQNESEFSSAVSNYRNNYQNLVRHTKVGPNSVPAEFRNTTVSTVIANSFPVLTVSQYYVWVFCVVLISDVFLTAIQFIADDSLWNFLEAKDLLSYYKKVKRWDALGSFVGSFVICLMINFGMCHLTSANPFLYHVACSTVFVIFAAGMIFFYPFHSFTASTYRYTAIQNSAKLLLCNIQHSPYTLIAFLIGFLTFGFDVVQLWYLRDVEAPVVLLALILVIQNLLEIVFKFILDSWETQSQQYHWMFSLAVFTAGIQSLAYCYTKVLIFFILVEFLYAFRHTLAFNALEAFTEYIAPPEIKRDARFIILSIYLGPGMGLGSFYAGSVYDFFGTTAFYQIHTLLTFILLVIFFPLKFAIPHRASVTYEKHSLIEMSGSPHPEAHFKALLSDMSDDSVETSSYEDQCLEGIAMLTNERKNK</sequence>
<evidence type="ECO:0000256" key="1">
    <source>
        <dbReference type="ARBA" id="ARBA00004141"/>
    </source>
</evidence>
<evidence type="ECO:0000256" key="4">
    <source>
        <dbReference type="ARBA" id="ARBA00022989"/>
    </source>
</evidence>
<feature type="transmembrane region" description="Helical" evidence="6">
    <location>
        <begin position="348"/>
        <end position="369"/>
    </location>
</feature>
<evidence type="ECO:0000259" key="7">
    <source>
        <dbReference type="Pfam" id="PF12832"/>
    </source>
</evidence>
<dbReference type="Proteomes" id="UP000694620">
    <property type="component" value="Chromosome 9"/>
</dbReference>
<dbReference type="AlphaFoldDB" id="A0A8C4S637"/>
<name>A0A8C4S637_ERPCA</name>
<feature type="transmembrane region" description="Helical" evidence="6">
    <location>
        <begin position="375"/>
        <end position="398"/>
    </location>
</feature>
<feature type="transmembrane region" description="Helical" evidence="6">
    <location>
        <begin position="12"/>
        <end position="35"/>
    </location>
</feature>
<evidence type="ECO:0000313" key="9">
    <source>
        <dbReference type="Proteomes" id="UP000694620"/>
    </source>
</evidence>
<protein>
    <recommendedName>
        <fullName evidence="7">Major facilitator superfamily associated domain-containing protein</fullName>
    </recommendedName>
</protein>
<dbReference type="Pfam" id="PF12832">
    <property type="entry name" value="MFS_1_like"/>
    <property type="match status" value="1"/>
</dbReference>
<feature type="transmembrane region" description="Helical" evidence="6">
    <location>
        <begin position="471"/>
        <end position="490"/>
    </location>
</feature>
<keyword evidence="9" id="KW-1185">Reference proteome</keyword>
<evidence type="ECO:0000256" key="2">
    <source>
        <dbReference type="ARBA" id="ARBA00005241"/>
    </source>
</evidence>
<dbReference type="Gene3D" id="1.20.1250.20">
    <property type="entry name" value="MFS general substrate transporter like domains"/>
    <property type="match status" value="2"/>
</dbReference>
<keyword evidence="5 6" id="KW-0472">Membrane</keyword>